<dbReference type="Proteomes" id="UP001196301">
    <property type="component" value="Unassembled WGS sequence"/>
</dbReference>
<evidence type="ECO:0000313" key="10">
    <source>
        <dbReference type="Proteomes" id="UP001196301"/>
    </source>
</evidence>
<dbReference type="Pfam" id="PF00892">
    <property type="entry name" value="EamA"/>
    <property type="match status" value="2"/>
</dbReference>
<keyword evidence="10" id="KW-1185">Reference proteome</keyword>
<dbReference type="PANTHER" id="PTHR32322">
    <property type="entry name" value="INNER MEMBRANE TRANSPORTER"/>
    <property type="match status" value="1"/>
</dbReference>
<keyword evidence="4 7" id="KW-0812">Transmembrane</keyword>
<evidence type="ECO:0000313" key="9">
    <source>
        <dbReference type="EMBL" id="MBU5335169.1"/>
    </source>
</evidence>
<dbReference type="PANTHER" id="PTHR32322:SF18">
    <property type="entry name" value="S-ADENOSYLMETHIONINE_S-ADENOSYLHOMOCYSTEINE TRANSPORTER"/>
    <property type="match status" value="1"/>
</dbReference>
<keyword evidence="5 7" id="KW-1133">Transmembrane helix</keyword>
<keyword evidence="6 7" id="KW-0472">Membrane</keyword>
<evidence type="ECO:0000256" key="7">
    <source>
        <dbReference type="SAM" id="Phobius"/>
    </source>
</evidence>
<dbReference type="RefSeq" id="WP_216568330.1">
    <property type="nucleotide sequence ID" value="NZ_JAHLOQ010000003.1"/>
</dbReference>
<evidence type="ECO:0000256" key="6">
    <source>
        <dbReference type="ARBA" id="ARBA00023136"/>
    </source>
</evidence>
<feature type="transmembrane region" description="Helical" evidence="7">
    <location>
        <begin position="178"/>
        <end position="194"/>
    </location>
</feature>
<gene>
    <name evidence="9" type="ORF">KQI20_01830</name>
</gene>
<evidence type="ECO:0000256" key="2">
    <source>
        <dbReference type="ARBA" id="ARBA00007362"/>
    </source>
</evidence>
<reference evidence="9 10" key="1">
    <citation type="submission" date="2021-06" db="EMBL/GenBank/DDBJ databases">
        <authorList>
            <person name="Sun Q."/>
            <person name="Li D."/>
        </authorList>
    </citation>
    <scope>NUCLEOTIDE SEQUENCE [LARGE SCALE GENOMIC DNA]</scope>
    <source>
        <strain evidence="9 10">N19</strain>
    </source>
</reference>
<feature type="transmembrane region" description="Helical" evidence="7">
    <location>
        <begin position="206"/>
        <end position="223"/>
    </location>
</feature>
<keyword evidence="3" id="KW-1003">Cell membrane</keyword>
<name>A0ABS6DTM4_9FIRM</name>
<feature type="domain" description="EamA" evidence="8">
    <location>
        <begin position="178"/>
        <end position="310"/>
    </location>
</feature>
<evidence type="ECO:0000259" key="8">
    <source>
        <dbReference type="Pfam" id="PF00892"/>
    </source>
</evidence>
<comment type="caution">
    <text evidence="9">The sequence shown here is derived from an EMBL/GenBank/DDBJ whole genome shotgun (WGS) entry which is preliminary data.</text>
</comment>
<comment type="similarity">
    <text evidence="2">Belongs to the EamA transporter family.</text>
</comment>
<dbReference type="InterPro" id="IPR000620">
    <property type="entry name" value="EamA_dom"/>
</dbReference>
<dbReference type="EMBL" id="JAHLOQ010000003">
    <property type="protein sequence ID" value="MBU5335169.1"/>
    <property type="molecule type" value="Genomic_DNA"/>
</dbReference>
<feature type="transmembrane region" description="Helical" evidence="7">
    <location>
        <begin position="54"/>
        <end position="75"/>
    </location>
</feature>
<feature type="transmembrane region" description="Helical" evidence="7">
    <location>
        <begin position="95"/>
        <end position="113"/>
    </location>
</feature>
<feature type="transmembrane region" description="Helical" evidence="7">
    <location>
        <begin position="235"/>
        <end position="258"/>
    </location>
</feature>
<organism evidence="9 10">
    <name type="scientific">Intestinibacter bartlettii</name>
    <dbReference type="NCBI Taxonomy" id="261299"/>
    <lineage>
        <taxon>Bacteria</taxon>
        <taxon>Bacillati</taxon>
        <taxon>Bacillota</taxon>
        <taxon>Clostridia</taxon>
        <taxon>Peptostreptococcales</taxon>
        <taxon>Peptostreptococcaceae</taxon>
        <taxon>Intestinibacter</taxon>
    </lineage>
</organism>
<feature type="transmembrane region" description="Helical" evidence="7">
    <location>
        <begin position="148"/>
        <end position="166"/>
    </location>
</feature>
<evidence type="ECO:0000256" key="3">
    <source>
        <dbReference type="ARBA" id="ARBA00022475"/>
    </source>
</evidence>
<evidence type="ECO:0000256" key="5">
    <source>
        <dbReference type="ARBA" id="ARBA00022989"/>
    </source>
</evidence>
<feature type="domain" description="EamA" evidence="8">
    <location>
        <begin position="25"/>
        <end position="164"/>
    </location>
</feature>
<dbReference type="InterPro" id="IPR050638">
    <property type="entry name" value="AA-Vitamin_Transporters"/>
</dbReference>
<proteinExistence type="inferred from homology"/>
<comment type="subcellular location">
    <subcellularLocation>
        <location evidence="1">Cell membrane</location>
        <topology evidence="1">Multi-pass membrane protein</topology>
    </subcellularLocation>
</comment>
<feature type="transmembrane region" description="Helical" evidence="7">
    <location>
        <begin position="119"/>
        <end position="136"/>
    </location>
</feature>
<protein>
    <submittedName>
        <fullName evidence="9">EamA family transporter</fullName>
    </submittedName>
</protein>
<evidence type="ECO:0000256" key="1">
    <source>
        <dbReference type="ARBA" id="ARBA00004651"/>
    </source>
</evidence>
<feature type="transmembrane region" description="Helical" evidence="7">
    <location>
        <begin position="28"/>
        <end position="48"/>
    </location>
</feature>
<evidence type="ECO:0000256" key="4">
    <source>
        <dbReference type="ARBA" id="ARBA00022692"/>
    </source>
</evidence>
<sequence length="319" mass="35250">MDDNNIKTQNEPNFTEITYKNNVIKGTLFALIAGTLWGLSGICAQFLFQQKNLTPEWVVCIRLISSGIILLTIAYIKEKNNIFEVFKSKKHVKDLVLFGILGMFGVQYTYFVAINYSNAATATVIQYLGPAIILIYQSLRNKSLPSFVELFAVILSIIGVFILVTHMDINNLVISKQALFWALGAAFALAYYSIKPGNLLNNFSNICVTGWGMLIGGIAFSFIKPIFDISGIFDIYTIGVIIIVIIFGTVIPFSIYVISTKLIGPTKTSLFSTIEPVSSAVFSIFLLNLSFGFMDFLGTAMIISMVVILSVGKKEKKES</sequence>
<accession>A0ABS6DTM4</accession>